<dbReference type="Pfam" id="PF00295">
    <property type="entry name" value="Glyco_hydro_28"/>
    <property type="match status" value="1"/>
</dbReference>
<gene>
    <name evidence="7" type="ORF">SAMN05444280_11947</name>
</gene>
<evidence type="ECO:0000313" key="7">
    <source>
        <dbReference type="EMBL" id="SHJ43269.1"/>
    </source>
</evidence>
<evidence type="ECO:0000256" key="5">
    <source>
        <dbReference type="SAM" id="MobiDB-lite"/>
    </source>
</evidence>
<dbReference type="PANTHER" id="PTHR31339">
    <property type="entry name" value="PECTIN LYASE-RELATED"/>
    <property type="match status" value="1"/>
</dbReference>
<dbReference type="SUPFAM" id="SSF51126">
    <property type="entry name" value="Pectin lyase-like"/>
    <property type="match status" value="1"/>
</dbReference>
<dbReference type="EMBL" id="FQZE01000019">
    <property type="protein sequence ID" value="SHJ43269.1"/>
    <property type="molecule type" value="Genomic_DNA"/>
</dbReference>
<organism evidence="7 8">
    <name type="scientific">Tangfeifania diversioriginum</name>
    <dbReference type="NCBI Taxonomy" id="1168035"/>
    <lineage>
        <taxon>Bacteria</taxon>
        <taxon>Pseudomonadati</taxon>
        <taxon>Bacteroidota</taxon>
        <taxon>Bacteroidia</taxon>
        <taxon>Marinilabiliales</taxon>
        <taxon>Prolixibacteraceae</taxon>
        <taxon>Tangfeifania</taxon>
    </lineage>
</organism>
<dbReference type="InterPro" id="IPR011050">
    <property type="entry name" value="Pectin_lyase_fold/virulence"/>
</dbReference>
<keyword evidence="2 4" id="KW-0378">Hydrolase</keyword>
<proteinExistence type="inferred from homology"/>
<keyword evidence="6" id="KW-0732">Signal</keyword>
<feature type="signal peptide" evidence="6">
    <location>
        <begin position="1"/>
        <end position="21"/>
    </location>
</feature>
<dbReference type="PANTHER" id="PTHR31339:SF9">
    <property type="entry name" value="PLASMIN AND FIBRONECTIN-BINDING PROTEIN A"/>
    <property type="match status" value="1"/>
</dbReference>
<dbReference type="OrthoDB" id="9795222at2"/>
<feature type="compositionally biased region" description="Polar residues" evidence="5">
    <location>
        <begin position="222"/>
        <end position="239"/>
    </location>
</feature>
<evidence type="ECO:0000256" key="1">
    <source>
        <dbReference type="ARBA" id="ARBA00008834"/>
    </source>
</evidence>
<name>A0A1M6J988_9BACT</name>
<dbReference type="AlphaFoldDB" id="A0A1M6J988"/>
<dbReference type="RefSeq" id="WP_073170030.1">
    <property type="nucleotide sequence ID" value="NZ_FQZE01000019.1"/>
</dbReference>
<dbReference type="InterPro" id="IPR051801">
    <property type="entry name" value="GH28_Enzymes"/>
</dbReference>
<evidence type="ECO:0000256" key="4">
    <source>
        <dbReference type="RuleBase" id="RU361169"/>
    </source>
</evidence>
<dbReference type="GO" id="GO:0005975">
    <property type="term" value="P:carbohydrate metabolic process"/>
    <property type="evidence" value="ECO:0007669"/>
    <property type="project" value="InterPro"/>
</dbReference>
<evidence type="ECO:0000313" key="8">
    <source>
        <dbReference type="Proteomes" id="UP000184050"/>
    </source>
</evidence>
<accession>A0A1M6J988</accession>
<feature type="region of interest" description="Disordered" evidence="5">
    <location>
        <begin position="222"/>
        <end position="250"/>
    </location>
</feature>
<keyword evidence="8" id="KW-1185">Reference proteome</keyword>
<sequence>MKKYKIFIFSLLIIFSLNLSAKDYKASLFGVKSDGTTLNTGSIQYAIDYISENGGGRLVFYVGRYLTGSFYLKPNVTVQLEEGAVLVGFHSVYDYFEVNGTKALILADTVENIGITGKGVIEGNGHAVLKSIEEQIGKGYLDAGQLPAKPALINFNACSNVTLDEIILRDACGDVQVYSRCKKVKINNITVESTSLPDSKGIVISGCNGFTLSDSYFETSGTELSSNNTSKDVSVSGAVNSKGKKIKAAK</sequence>
<evidence type="ECO:0000256" key="3">
    <source>
        <dbReference type="ARBA" id="ARBA00023295"/>
    </source>
</evidence>
<comment type="similarity">
    <text evidence="1 4">Belongs to the glycosyl hydrolase 28 family.</text>
</comment>
<dbReference type="GO" id="GO:0004650">
    <property type="term" value="F:polygalacturonase activity"/>
    <property type="evidence" value="ECO:0007669"/>
    <property type="project" value="InterPro"/>
</dbReference>
<evidence type="ECO:0000256" key="2">
    <source>
        <dbReference type="ARBA" id="ARBA00022801"/>
    </source>
</evidence>
<dbReference type="InterPro" id="IPR000743">
    <property type="entry name" value="Glyco_hydro_28"/>
</dbReference>
<feature type="chain" id="PRO_5012974591" evidence="6">
    <location>
        <begin position="22"/>
        <end position="250"/>
    </location>
</feature>
<reference evidence="7 8" key="1">
    <citation type="submission" date="2016-11" db="EMBL/GenBank/DDBJ databases">
        <authorList>
            <person name="Jaros S."/>
            <person name="Januszkiewicz K."/>
            <person name="Wedrychowicz H."/>
        </authorList>
    </citation>
    <scope>NUCLEOTIDE SEQUENCE [LARGE SCALE GENOMIC DNA]</scope>
    <source>
        <strain evidence="7 8">DSM 27063</strain>
    </source>
</reference>
<dbReference type="Proteomes" id="UP000184050">
    <property type="component" value="Unassembled WGS sequence"/>
</dbReference>
<dbReference type="STRING" id="1168035.SAMN05444280_11947"/>
<dbReference type="InterPro" id="IPR012334">
    <property type="entry name" value="Pectin_lyas_fold"/>
</dbReference>
<keyword evidence="3 4" id="KW-0326">Glycosidase</keyword>
<protein>
    <submittedName>
        <fullName evidence="7">Glycosyl hydrolases family 28</fullName>
    </submittedName>
</protein>
<evidence type="ECO:0000256" key="6">
    <source>
        <dbReference type="SAM" id="SignalP"/>
    </source>
</evidence>
<dbReference type="Gene3D" id="2.160.20.10">
    <property type="entry name" value="Single-stranded right-handed beta-helix, Pectin lyase-like"/>
    <property type="match status" value="1"/>
</dbReference>